<feature type="region of interest" description="Disordered" evidence="9">
    <location>
        <begin position="725"/>
        <end position="758"/>
    </location>
</feature>
<comment type="subunit">
    <text evidence="8">Homodimers and heterodimers.</text>
</comment>
<accession>E1UHY2</accession>
<dbReference type="GO" id="GO:0003677">
    <property type="term" value="F:DNA binding"/>
    <property type="evidence" value="ECO:0007669"/>
    <property type="project" value="UniProtKB-KW"/>
</dbReference>
<evidence type="ECO:0000256" key="7">
    <source>
        <dbReference type="ARBA" id="ARBA00023294"/>
    </source>
</evidence>
<evidence type="ECO:0000259" key="10">
    <source>
        <dbReference type="PROSITE" id="PS50863"/>
    </source>
</evidence>
<gene>
    <name evidence="12" type="primary">4</name>
    <name evidence="12" type="synonym">arf3</name>
</gene>
<sequence length="919" mass="101364">MESGLNDPHGLQHHSSDDANGDGDKRIGVETGSSVCPELWHACAGPLISLPPKGSRVVYFPQGHLEQIADNELHRGGRGSFLNVNHAAAPMAEEASSAAALNIPPSSISQAVNQQMLSYKLPPQILCRVLNVNLHADQEMDEVYAQLTLVPDSEKNEKCMEEQLSVPPSSTPHMFCKTLTASDTSTHGGFSVPRRAAEDCFPPLDYSQQRPSQELVAKDLHGREWRFRHIFRGQPRRHLLTTGWSVFVSYKRLVAGDAVLFLRDENGELRLGIRRASQQQSSVPSSVLSSHGIHSGVLAAVAHAVATKSMFHIYYNPRTSPTEFVIPYHKYVKSFNHSFSIGMRFKMRFETEDATERRYTGTIVGIGDVDPMRWPNSRWRSFKVGWDEHAAQERQDRVSPWEIEPFTSATGLNALPGPRVKRLRTSFPSAPTDLSIPDGDTLSDFGESSRFQKVLQGQEMSPLKTPFRTDIMDFMKYRVSDSKALDTEHEISGGARRGGPEIWPPSGRTDISPSSDLSCDKRKYGQLYGLETPSSINCPSAKSPDTNQQLRYFTQLHGRENGVALPLSNGPSAAPTSLLSPLFKSPPVNNSELHLSTISPTSVVSDSRKSDLYWDFWQPFPSGRSPSQAASATPKTASRWKTSSTSPCLSEDTEGASGEVRISSDYSSKKTMCLSFKQHQLASEASCPQAKDISKVKGERNCKLFGFSLLKESVCVDDPINSAMTEDGVSSEGGLHVPSGDGPLQTAHSKDSDQSEKELHNHYGHEITLRSVEQEISSYAKLRNSVQASGRSCTKVHKQGNAVGRAVDLSKLRGYDELIRELEHLFNMEGLLSTPEKGWHIVYTDNEGDIMLVGDDPWQEFCNIVCKILICTQEEVQKMTPGMFSEDAQTCFEQQPTTVEVSKCSIDGQDSSSPLGSGI</sequence>
<dbReference type="SUPFAM" id="SSF54277">
    <property type="entry name" value="CAD &amp; PB1 domains"/>
    <property type="match status" value="1"/>
</dbReference>
<dbReference type="CDD" id="cd10017">
    <property type="entry name" value="B3_DNA"/>
    <property type="match status" value="1"/>
</dbReference>
<dbReference type="PROSITE" id="PS50863">
    <property type="entry name" value="B3"/>
    <property type="match status" value="1"/>
</dbReference>
<feature type="region of interest" description="Disordered" evidence="9">
    <location>
        <begin position="1"/>
        <end position="28"/>
    </location>
</feature>
<keyword evidence="7 8" id="KW-0927">Auxin signaling pathway</keyword>
<dbReference type="GO" id="GO:0006355">
    <property type="term" value="P:regulation of DNA-templated transcription"/>
    <property type="evidence" value="ECO:0007669"/>
    <property type="project" value="InterPro"/>
</dbReference>
<feature type="compositionally biased region" description="Basic and acidic residues" evidence="9">
    <location>
        <begin position="14"/>
        <end position="28"/>
    </location>
</feature>
<feature type="compositionally biased region" description="Polar residues" evidence="9">
    <location>
        <begin position="624"/>
        <end position="648"/>
    </location>
</feature>
<keyword evidence="5 8" id="KW-0804">Transcription</keyword>
<dbReference type="FunFam" id="3.10.20.90:FF:000047">
    <property type="entry name" value="Auxin response factor"/>
    <property type="match status" value="1"/>
</dbReference>
<dbReference type="AlphaFoldDB" id="E1UHY2"/>
<keyword evidence="6 8" id="KW-0539">Nucleus</keyword>
<evidence type="ECO:0000256" key="2">
    <source>
        <dbReference type="ARBA" id="ARBA00007853"/>
    </source>
</evidence>
<dbReference type="GO" id="GO:0005634">
    <property type="term" value="C:nucleus"/>
    <property type="evidence" value="ECO:0007669"/>
    <property type="project" value="UniProtKB-SubCell"/>
</dbReference>
<feature type="region of interest" description="Disordered" evidence="9">
    <location>
        <begin position="488"/>
        <end position="516"/>
    </location>
</feature>
<evidence type="ECO:0000313" key="12">
    <source>
        <dbReference type="EMBL" id="CBA12008.1"/>
    </source>
</evidence>
<reference evidence="12" key="1">
    <citation type="journal article" date="2013" name="Mol. Biol. Evol.">
        <title>Evolution of the ARF Gene Family in Land Plants: Old Domains, New Tricks.</title>
        <authorList>
            <person name="Finet C."/>
            <person name="Berne-Dedieu A."/>
            <person name="Scutt C.P."/>
            <person name="Marletaz F."/>
        </authorList>
    </citation>
    <scope>NUCLEOTIDE SEQUENCE</scope>
    <source>
        <tissue evidence="12">Differenciating xylem</tissue>
    </source>
</reference>
<feature type="region of interest" description="Disordered" evidence="9">
    <location>
        <begin position="623"/>
        <end position="662"/>
    </location>
</feature>
<name>E1UHY2_PINPS</name>
<dbReference type="PANTHER" id="PTHR31384:SF5">
    <property type="entry name" value="AUXIN RESPONSE FACTOR 3"/>
    <property type="match status" value="1"/>
</dbReference>
<evidence type="ECO:0000256" key="1">
    <source>
        <dbReference type="ARBA" id="ARBA00004123"/>
    </source>
</evidence>
<dbReference type="PANTHER" id="PTHR31384">
    <property type="entry name" value="AUXIN RESPONSE FACTOR 4-RELATED"/>
    <property type="match status" value="1"/>
</dbReference>
<feature type="domain" description="TF-B3" evidence="10">
    <location>
        <begin position="175"/>
        <end position="277"/>
    </location>
</feature>
<feature type="domain" description="PB1" evidence="11">
    <location>
        <begin position="791"/>
        <end position="873"/>
    </location>
</feature>
<organism evidence="12">
    <name type="scientific">Pinus pinaster</name>
    <name type="common">Maritime pine</name>
    <dbReference type="NCBI Taxonomy" id="71647"/>
    <lineage>
        <taxon>Eukaryota</taxon>
        <taxon>Viridiplantae</taxon>
        <taxon>Streptophyta</taxon>
        <taxon>Embryophyta</taxon>
        <taxon>Tracheophyta</taxon>
        <taxon>Spermatophyta</taxon>
        <taxon>Pinopsida</taxon>
        <taxon>Pinidae</taxon>
        <taxon>Conifers I</taxon>
        <taxon>Pinales</taxon>
        <taxon>Pinaceae</taxon>
        <taxon>Pinus</taxon>
        <taxon>Pinus subgen. Pinus</taxon>
    </lineage>
</organism>
<evidence type="ECO:0000256" key="3">
    <source>
        <dbReference type="ARBA" id="ARBA00023015"/>
    </source>
</evidence>
<keyword evidence="3 8" id="KW-0805">Transcription regulation</keyword>
<evidence type="ECO:0000256" key="9">
    <source>
        <dbReference type="SAM" id="MobiDB-lite"/>
    </source>
</evidence>
<dbReference type="InterPro" id="IPR015300">
    <property type="entry name" value="DNA-bd_pseudobarrel_sf"/>
</dbReference>
<dbReference type="Pfam" id="PF06507">
    <property type="entry name" value="ARF_AD"/>
    <property type="match status" value="1"/>
</dbReference>
<keyword evidence="4 8" id="KW-0238">DNA-binding</keyword>
<evidence type="ECO:0000256" key="6">
    <source>
        <dbReference type="ARBA" id="ARBA00023242"/>
    </source>
</evidence>
<dbReference type="SUPFAM" id="SSF101936">
    <property type="entry name" value="DNA-binding pseudobarrel domain"/>
    <property type="match status" value="1"/>
</dbReference>
<dbReference type="PROSITE" id="PS51745">
    <property type="entry name" value="PB1"/>
    <property type="match status" value="1"/>
</dbReference>
<dbReference type="Pfam" id="PF02309">
    <property type="entry name" value="AUX_IAA"/>
    <property type="match status" value="1"/>
</dbReference>
<comment type="subcellular location">
    <subcellularLocation>
        <location evidence="1 8">Nucleus</location>
    </subcellularLocation>
</comment>
<dbReference type="Gene3D" id="3.10.20.90">
    <property type="entry name" value="Phosphatidylinositol 3-kinase Catalytic Subunit, Chain A, domain 1"/>
    <property type="match status" value="1"/>
</dbReference>
<dbReference type="Gene3D" id="2.40.330.10">
    <property type="entry name" value="DNA-binding pseudobarrel domain"/>
    <property type="match status" value="1"/>
</dbReference>
<dbReference type="FunFam" id="2.40.330.10:FF:000001">
    <property type="entry name" value="Auxin response factor"/>
    <property type="match status" value="1"/>
</dbReference>
<dbReference type="InterPro" id="IPR044835">
    <property type="entry name" value="ARF_plant"/>
</dbReference>
<dbReference type="InterPro" id="IPR033389">
    <property type="entry name" value="AUX/IAA_dom"/>
</dbReference>
<protein>
    <recommendedName>
        <fullName evidence="8">Auxin response factor</fullName>
    </recommendedName>
</protein>
<dbReference type="InterPro" id="IPR053793">
    <property type="entry name" value="PB1-like"/>
</dbReference>
<evidence type="ECO:0000256" key="8">
    <source>
        <dbReference type="RuleBase" id="RU004561"/>
    </source>
</evidence>
<comment type="similarity">
    <text evidence="2 8">Belongs to the ARF family.</text>
</comment>
<dbReference type="EMBL" id="FN433184">
    <property type="protein sequence ID" value="CBA12008.1"/>
    <property type="molecule type" value="mRNA"/>
</dbReference>
<dbReference type="GO" id="GO:0009734">
    <property type="term" value="P:auxin-activated signaling pathway"/>
    <property type="evidence" value="ECO:0007669"/>
    <property type="project" value="UniProtKB-KW"/>
</dbReference>
<dbReference type="InterPro" id="IPR010525">
    <property type="entry name" value="ARF_dom"/>
</dbReference>
<dbReference type="InterPro" id="IPR003340">
    <property type="entry name" value="B3_DNA-bd"/>
</dbReference>
<evidence type="ECO:0000256" key="4">
    <source>
        <dbReference type="ARBA" id="ARBA00023125"/>
    </source>
</evidence>
<dbReference type="SMART" id="SM01019">
    <property type="entry name" value="B3"/>
    <property type="match status" value="1"/>
</dbReference>
<comment type="function">
    <text evidence="8">Auxin response factors (ARFs) are transcriptional factors that bind specifically to the DNA sequence 5'-TGTCTC-3' found in the auxin-responsive promoter elements (AuxREs).</text>
</comment>
<proteinExistence type="evidence at transcript level"/>
<dbReference type="FunFam" id="2.30.30.1040:FF:000001">
    <property type="entry name" value="Auxin response factor"/>
    <property type="match status" value="1"/>
</dbReference>
<evidence type="ECO:0000259" key="11">
    <source>
        <dbReference type="PROSITE" id="PS51745"/>
    </source>
</evidence>
<dbReference type="Gene3D" id="2.30.30.1040">
    <property type="match status" value="1"/>
</dbReference>
<feature type="compositionally biased region" description="Basic and acidic residues" evidence="9">
    <location>
        <begin position="748"/>
        <end position="758"/>
    </location>
</feature>
<dbReference type="Pfam" id="PF02362">
    <property type="entry name" value="B3"/>
    <property type="match status" value="1"/>
</dbReference>
<evidence type="ECO:0000256" key="5">
    <source>
        <dbReference type="ARBA" id="ARBA00023163"/>
    </source>
</evidence>